<comment type="caution">
    <text evidence="1">The sequence shown here is derived from an EMBL/GenBank/DDBJ whole genome shotgun (WGS) entry which is preliminary data.</text>
</comment>
<reference evidence="1" key="1">
    <citation type="submission" date="2019-02" db="EMBL/GenBank/DDBJ databases">
        <authorList>
            <person name="Li S.-H."/>
        </authorList>
    </citation>
    <scope>NUCLEOTIDE SEQUENCE</scope>
    <source>
        <strain evidence="1">IMCC14734</strain>
    </source>
</reference>
<dbReference type="RefSeq" id="WP_279246920.1">
    <property type="nucleotide sequence ID" value="NZ_SHNN01000004.1"/>
</dbReference>
<proteinExistence type="predicted"/>
<name>A0ABT3TMC4_9GAMM</name>
<dbReference type="Proteomes" id="UP001143362">
    <property type="component" value="Unassembled WGS sequence"/>
</dbReference>
<evidence type="ECO:0008006" key="3">
    <source>
        <dbReference type="Google" id="ProtNLM"/>
    </source>
</evidence>
<sequence>MSNPRKWPIWSLAVAAFLLVLAGCGSNSEITRSYVDPTASSRTGLSGVLIVGVAGKQESRIEFEDAFAKSLARYNVKTVPSHTLVENMDPKGDELIAAAKKAGLDMILITRYIGERAEEIYHPGTVYYGVMPAYGGAYNRGRYGGYYGHAYEVAYEQPVWSTNRTYTIISDLFLTNTEEHMWQAVSDTIKAGGEKKLLNDIIKSFVDDLKKQNLLD</sequence>
<dbReference type="EMBL" id="SHNN01000004">
    <property type="protein sequence ID" value="MCX2982895.1"/>
    <property type="molecule type" value="Genomic_DNA"/>
</dbReference>
<keyword evidence="2" id="KW-1185">Reference proteome</keyword>
<evidence type="ECO:0000313" key="1">
    <source>
        <dbReference type="EMBL" id="MCX2982895.1"/>
    </source>
</evidence>
<organism evidence="1 2">
    <name type="scientific">Candidatus Litorirhabdus singularis</name>
    <dbReference type="NCBI Taxonomy" id="2518993"/>
    <lineage>
        <taxon>Bacteria</taxon>
        <taxon>Pseudomonadati</taxon>
        <taxon>Pseudomonadota</taxon>
        <taxon>Gammaproteobacteria</taxon>
        <taxon>Cellvibrionales</taxon>
        <taxon>Halieaceae</taxon>
        <taxon>Candidatus Litorirhabdus</taxon>
    </lineage>
</organism>
<dbReference type="PROSITE" id="PS51257">
    <property type="entry name" value="PROKAR_LIPOPROTEIN"/>
    <property type="match status" value="1"/>
</dbReference>
<gene>
    <name evidence="1" type="ORF">EYC98_18695</name>
</gene>
<protein>
    <recommendedName>
        <fullName evidence="3">DUF4136 domain-containing protein</fullName>
    </recommendedName>
</protein>
<accession>A0ABT3TMC4</accession>
<evidence type="ECO:0000313" key="2">
    <source>
        <dbReference type="Proteomes" id="UP001143362"/>
    </source>
</evidence>